<proteinExistence type="predicted"/>
<evidence type="ECO:0000313" key="2">
    <source>
        <dbReference type="EMBL" id="MBE1604657.1"/>
    </source>
</evidence>
<reference evidence="2" key="1">
    <citation type="submission" date="2020-10" db="EMBL/GenBank/DDBJ databases">
        <title>Sequencing the genomes of 1000 actinobacteria strains.</title>
        <authorList>
            <person name="Klenk H.-P."/>
        </authorList>
    </citation>
    <scope>NUCLEOTIDE SEQUENCE</scope>
    <source>
        <strain evidence="2">DSM 45354</strain>
    </source>
</reference>
<dbReference type="InterPro" id="IPR007061">
    <property type="entry name" value="MST-like"/>
</dbReference>
<accession>A0A927MR16</accession>
<dbReference type="EMBL" id="JADBEM010000001">
    <property type="protein sequence ID" value="MBE1604657.1"/>
    <property type="molecule type" value="Genomic_DNA"/>
</dbReference>
<dbReference type="Proteomes" id="UP000638648">
    <property type="component" value="Unassembled WGS sequence"/>
</dbReference>
<protein>
    <submittedName>
        <fullName evidence="2">Damage-inducible protein DinB</fullName>
    </submittedName>
</protein>
<feature type="region of interest" description="Disordered" evidence="1">
    <location>
        <begin position="122"/>
        <end position="142"/>
    </location>
</feature>
<gene>
    <name evidence="2" type="ORF">HEB94_001505</name>
</gene>
<dbReference type="AlphaFoldDB" id="A0A927MR16"/>
<dbReference type="RefSeq" id="WP_238361453.1">
    <property type="nucleotide sequence ID" value="NZ_BAABJL010000043.1"/>
</dbReference>
<dbReference type="Gene3D" id="1.20.120.450">
    <property type="entry name" value="dinb family like domain"/>
    <property type="match status" value="1"/>
</dbReference>
<keyword evidence="3" id="KW-1185">Reference proteome</keyword>
<name>A0A927MR16_9ACTN</name>
<organism evidence="2 3">
    <name type="scientific">Actinopolymorpha pittospori</name>
    <dbReference type="NCBI Taxonomy" id="648752"/>
    <lineage>
        <taxon>Bacteria</taxon>
        <taxon>Bacillati</taxon>
        <taxon>Actinomycetota</taxon>
        <taxon>Actinomycetes</taxon>
        <taxon>Propionibacteriales</taxon>
        <taxon>Actinopolymorphaceae</taxon>
        <taxon>Actinopolymorpha</taxon>
    </lineage>
</organism>
<dbReference type="InterPro" id="IPR034660">
    <property type="entry name" value="DinB/YfiT-like"/>
</dbReference>
<evidence type="ECO:0000313" key="3">
    <source>
        <dbReference type="Proteomes" id="UP000638648"/>
    </source>
</evidence>
<feature type="region of interest" description="Disordered" evidence="1">
    <location>
        <begin position="1"/>
        <end position="24"/>
    </location>
</feature>
<comment type="caution">
    <text evidence="2">The sequence shown here is derived from an EMBL/GenBank/DDBJ whole genome shotgun (WGS) entry which is preliminary data.</text>
</comment>
<dbReference type="SUPFAM" id="SSF109854">
    <property type="entry name" value="DinB/YfiT-like putative metalloenzymes"/>
    <property type="match status" value="1"/>
</dbReference>
<dbReference type="Pfam" id="PF04978">
    <property type="entry name" value="MST"/>
    <property type="match status" value="1"/>
</dbReference>
<evidence type="ECO:0000256" key="1">
    <source>
        <dbReference type="SAM" id="MobiDB-lite"/>
    </source>
</evidence>
<sequence>MNEGSVAMSETTLPQPVRNDPPVGADERAMLESWLEFHRATLLTKLDGLGERELRTRSVPPSGLSLLGLVRHLTTVERNWFRLAYEAGSVAAEDPDQPVEDAFDGVDQADVARDLASYREEVDHSRRVGGRQQSLDSTGTGIRGGRRIAPTLRWIYVHMIEEYARHNGHADLLRERIDGVVGV</sequence>